<proteinExistence type="predicted"/>
<dbReference type="AlphaFoldDB" id="A0A914X560"/>
<name>A0A914X560_9BILA</name>
<evidence type="ECO:0000313" key="2">
    <source>
        <dbReference type="WBParaSite" id="PSAMB.scaffold63size88973.g1491.t1"/>
    </source>
</evidence>
<protein>
    <submittedName>
        <fullName evidence="2">Uncharacterized protein</fullName>
    </submittedName>
</protein>
<accession>A0A914X560</accession>
<evidence type="ECO:0000313" key="1">
    <source>
        <dbReference type="Proteomes" id="UP000887566"/>
    </source>
</evidence>
<sequence length="136" mass="15004">MTSLEDAQKKFVELLDSVKGSNVAEFLSWIEESFTTSEPTGGADQNDAIATIHAIASELRSKDQLLCWQFLKQNIKSGAVIVSHPAIENVTKHLPLGFALNDWVNQISTEQLAAKFAGTNTDLYEDCAKICLYQVK</sequence>
<organism evidence="1 2">
    <name type="scientific">Plectus sambesii</name>
    <dbReference type="NCBI Taxonomy" id="2011161"/>
    <lineage>
        <taxon>Eukaryota</taxon>
        <taxon>Metazoa</taxon>
        <taxon>Ecdysozoa</taxon>
        <taxon>Nematoda</taxon>
        <taxon>Chromadorea</taxon>
        <taxon>Plectida</taxon>
        <taxon>Plectina</taxon>
        <taxon>Plectoidea</taxon>
        <taxon>Plectidae</taxon>
        <taxon>Plectus</taxon>
    </lineage>
</organism>
<reference evidence="2" key="1">
    <citation type="submission" date="2022-11" db="UniProtKB">
        <authorList>
            <consortium name="WormBaseParasite"/>
        </authorList>
    </citation>
    <scope>IDENTIFICATION</scope>
</reference>
<dbReference type="WBParaSite" id="PSAMB.scaffold63size88973.g1491.t1">
    <property type="protein sequence ID" value="PSAMB.scaffold63size88973.g1491.t1"/>
    <property type="gene ID" value="PSAMB.scaffold63size88973.g1491"/>
</dbReference>
<dbReference type="Proteomes" id="UP000887566">
    <property type="component" value="Unplaced"/>
</dbReference>
<keyword evidence="1" id="KW-1185">Reference proteome</keyword>